<organism evidence="3 4">
    <name type="scientific">Novipirellula aureliae</name>
    <dbReference type="NCBI Taxonomy" id="2527966"/>
    <lineage>
        <taxon>Bacteria</taxon>
        <taxon>Pseudomonadati</taxon>
        <taxon>Planctomycetota</taxon>
        <taxon>Planctomycetia</taxon>
        <taxon>Pirellulales</taxon>
        <taxon>Pirellulaceae</taxon>
        <taxon>Novipirellula</taxon>
    </lineage>
</organism>
<proteinExistence type="predicted"/>
<keyword evidence="2" id="KW-0732">Signal</keyword>
<feature type="signal peptide" evidence="2">
    <location>
        <begin position="1"/>
        <end position="34"/>
    </location>
</feature>
<dbReference type="EMBL" id="SJPY01000003">
    <property type="protein sequence ID" value="TWU43085.1"/>
    <property type="molecule type" value="Genomic_DNA"/>
</dbReference>
<gene>
    <name evidence="3" type="ORF">Q31b_21220</name>
</gene>
<feature type="compositionally biased region" description="Polar residues" evidence="1">
    <location>
        <begin position="34"/>
        <end position="49"/>
    </location>
</feature>
<evidence type="ECO:0000256" key="1">
    <source>
        <dbReference type="SAM" id="MobiDB-lite"/>
    </source>
</evidence>
<keyword evidence="4" id="KW-1185">Reference proteome</keyword>
<reference evidence="3 4" key="1">
    <citation type="submission" date="2019-02" db="EMBL/GenBank/DDBJ databases">
        <title>Deep-cultivation of Planctomycetes and their phenomic and genomic characterization uncovers novel biology.</title>
        <authorList>
            <person name="Wiegand S."/>
            <person name="Jogler M."/>
            <person name="Boedeker C."/>
            <person name="Pinto D."/>
            <person name="Vollmers J."/>
            <person name="Rivas-Marin E."/>
            <person name="Kohn T."/>
            <person name="Peeters S.H."/>
            <person name="Heuer A."/>
            <person name="Rast P."/>
            <person name="Oberbeckmann S."/>
            <person name="Bunk B."/>
            <person name="Jeske O."/>
            <person name="Meyerdierks A."/>
            <person name="Storesund J.E."/>
            <person name="Kallscheuer N."/>
            <person name="Luecker S."/>
            <person name="Lage O.M."/>
            <person name="Pohl T."/>
            <person name="Merkel B.J."/>
            <person name="Hornburger P."/>
            <person name="Mueller R.-W."/>
            <person name="Bruemmer F."/>
            <person name="Labrenz M."/>
            <person name="Spormann A.M."/>
            <person name="Op Den Camp H."/>
            <person name="Overmann J."/>
            <person name="Amann R."/>
            <person name="Jetten M.S.M."/>
            <person name="Mascher T."/>
            <person name="Medema M.H."/>
            <person name="Devos D.P."/>
            <person name="Kaster A.-K."/>
            <person name="Ovreas L."/>
            <person name="Rohde M."/>
            <person name="Galperin M.Y."/>
            <person name="Jogler C."/>
        </authorList>
    </citation>
    <scope>NUCLEOTIDE SEQUENCE [LARGE SCALE GENOMIC DNA]</scope>
    <source>
        <strain evidence="3 4">Q31b</strain>
    </source>
</reference>
<protein>
    <submittedName>
        <fullName evidence="3">Uncharacterized protein</fullName>
    </submittedName>
</protein>
<feature type="chain" id="PRO_5022786020" evidence="2">
    <location>
        <begin position="35"/>
        <end position="577"/>
    </location>
</feature>
<dbReference type="RefSeq" id="WP_146599571.1">
    <property type="nucleotide sequence ID" value="NZ_SJPY01000003.1"/>
</dbReference>
<name>A0A5C6E2Y6_9BACT</name>
<evidence type="ECO:0000256" key="2">
    <source>
        <dbReference type="SAM" id="SignalP"/>
    </source>
</evidence>
<dbReference type="Proteomes" id="UP000315471">
    <property type="component" value="Unassembled WGS sequence"/>
</dbReference>
<evidence type="ECO:0000313" key="3">
    <source>
        <dbReference type="EMBL" id="TWU43085.1"/>
    </source>
</evidence>
<sequence length="577" mass="61894" precursor="true">MLLKKNGTRTLNRLVLSVAALSVLSLTTMPSGIAQDTMQTPNSQAQGGTSVADSSDPVVVVTLGSINKLMQDTNYISGVVGQPQFGGMFQMMAGTFTQGMNMNEPIAVVVPLVDGSPEPIVLLPTSDVKTVLKRLEAQTGPADELDDGTMVIAVGANTVYIRQVGDWAALARNRDLLDLAPQDPKSVMTGMGNKYDMAVRVRVQQIPTETRTMLIESMRQGFEQAISKQDQADAEGTKAVAESSIEQIEQLIQNTDEIMFGWNIDQSDKAVHFDGSMTAVEGSKLAGMYGGQTSIPSMFASVIRDDAAAYYHTAASISPEAIEQTVKSLQTAMIQLDKAIVESDNLDDEKRIEIQALAGRLVDLASDSVKEGKADLGALLLANENDFQFVFGSFVADGNEAANIVKDLAAKLENEPKAPTFLFDQETYKDVVMHVVEADVPANEDEARKVFGDKLRVHLGTGPKSLYVAFGNNSQSLMKQLIDAGASDNGGDRPLGQFKLKLLPILKYAQSVENNDTVGAMVNSLANAADEGEIRAMGNGIKNGQSSRFTITEGLLQAIGAAVQQTQQAKMQQNGEF</sequence>
<evidence type="ECO:0000313" key="4">
    <source>
        <dbReference type="Proteomes" id="UP000315471"/>
    </source>
</evidence>
<dbReference type="OrthoDB" id="227550at2"/>
<comment type="caution">
    <text evidence="3">The sequence shown here is derived from an EMBL/GenBank/DDBJ whole genome shotgun (WGS) entry which is preliminary data.</text>
</comment>
<accession>A0A5C6E2Y6</accession>
<dbReference type="AlphaFoldDB" id="A0A5C6E2Y6"/>
<feature type="region of interest" description="Disordered" evidence="1">
    <location>
        <begin position="34"/>
        <end position="53"/>
    </location>
</feature>